<gene>
    <name evidence="1" type="ORF">AFUS01_LOCUS17652</name>
</gene>
<protein>
    <submittedName>
        <fullName evidence="1">Uncharacterized protein</fullName>
    </submittedName>
</protein>
<feature type="non-terminal residue" evidence="1">
    <location>
        <position position="1"/>
    </location>
</feature>
<evidence type="ECO:0000313" key="2">
    <source>
        <dbReference type="Proteomes" id="UP000708208"/>
    </source>
</evidence>
<dbReference type="EMBL" id="CAJVCH010170326">
    <property type="protein sequence ID" value="CAG7728904.1"/>
    <property type="molecule type" value="Genomic_DNA"/>
</dbReference>
<reference evidence="1" key="1">
    <citation type="submission" date="2021-06" db="EMBL/GenBank/DDBJ databases">
        <authorList>
            <person name="Hodson N. C."/>
            <person name="Mongue J. A."/>
            <person name="Jaron S. K."/>
        </authorList>
    </citation>
    <scope>NUCLEOTIDE SEQUENCE</scope>
</reference>
<evidence type="ECO:0000313" key="1">
    <source>
        <dbReference type="EMBL" id="CAG7728904.1"/>
    </source>
</evidence>
<comment type="caution">
    <text evidence="1">The sequence shown here is derived from an EMBL/GenBank/DDBJ whole genome shotgun (WGS) entry which is preliminary data.</text>
</comment>
<sequence>YFRTDLFFPIDSNGKSVNRNCSSKS</sequence>
<keyword evidence="2" id="KW-1185">Reference proteome</keyword>
<organism evidence="1 2">
    <name type="scientific">Allacma fusca</name>
    <dbReference type="NCBI Taxonomy" id="39272"/>
    <lineage>
        <taxon>Eukaryota</taxon>
        <taxon>Metazoa</taxon>
        <taxon>Ecdysozoa</taxon>
        <taxon>Arthropoda</taxon>
        <taxon>Hexapoda</taxon>
        <taxon>Collembola</taxon>
        <taxon>Symphypleona</taxon>
        <taxon>Sminthuridae</taxon>
        <taxon>Allacma</taxon>
    </lineage>
</organism>
<proteinExistence type="predicted"/>
<name>A0A8J2K2X5_9HEXA</name>
<accession>A0A8J2K2X5</accession>
<dbReference type="Proteomes" id="UP000708208">
    <property type="component" value="Unassembled WGS sequence"/>
</dbReference>
<dbReference type="AlphaFoldDB" id="A0A8J2K2X5"/>